<dbReference type="Pfam" id="PF01103">
    <property type="entry name" value="Omp85"/>
    <property type="match status" value="1"/>
</dbReference>
<feature type="domain" description="POTRA" evidence="12">
    <location>
        <begin position="199"/>
        <end position="268"/>
    </location>
</feature>
<feature type="domain" description="TamA POTRA" evidence="13">
    <location>
        <begin position="34"/>
        <end position="108"/>
    </location>
</feature>
<keyword evidence="15" id="KW-1185">Reference proteome</keyword>
<comment type="subunit">
    <text evidence="10">Interacts with TamB to form the translocation and assembly module (TAM).</text>
</comment>
<organism evidence="14 15">
    <name type="scientific">Methylomicrobium album BG8</name>
    <dbReference type="NCBI Taxonomy" id="686340"/>
    <lineage>
        <taxon>Bacteria</taxon>
        <taxon>Pseudomonadati</taxon>
        <taxon>Pseudomonadota</taxon>
        <taxon>Gammaproteobacteria</taxon>
        <taxon>Methylococcales</taxon>
        <taxon>Methylococcaceae</taxon>
        <taxon>Methylomicrobium</taxon>
    </lineage>
</organism>
<dbReference type="Gene3D" id="2.40.160.50">
    <property type="entry name" value="membrane protein fhac: a member of the omp85/tpsb transporter family"/>
    <property type="match status" value="1"/>
</dbReference>
<dbReference type="PANTHER" id="PTHR12815">
    <property type="entry name" value="SORTING AND ASSEMBLY MACHINERY SAMM50 PROTEIN FAMILY MEMBER"/>
    <property type="match status" value="1"/>
</dbReference>
<evidence type="ECO:0000256" key="10">
    <source>
        <dbReference type="ARBA" id="ARBA00093548"/>
    </source>
</evidence>
<dbReference type="Gene3D" id="3.10.20.310">
    <property type="entry name" value="membrane protein fhac"/>
    <property type="match status" value="3"/>
</dbReference>
<dbReference type="GO" id="GO:0009279">
    <property type="term" value="C:cell outer membrane"/>
    <property type="evidence" value="ECO:0007669"/>
    <property type="project" value="UniProtKB-SubCell"/>
</dbReference>
<evidence type="ECO:0000256" key="2">
    <source>
        <dbReference type="ARBA" id="ARBA00010248"/>
    </source>
</evidence>
<evidence type="ECO:0000256" key="6">
    <source>
        <dbReference type="ARBA" id="ARBA00022729"/>
    </source>
</evidence>
<evidence type="ECO:0000256" key="7">
    <source>
        <dbReference type="ARBA" id="ARBA00023136"/>
    </source>
</evidence>
<dbReference type="GO" id="GO:0097347">
    <property type="term" value="C:TAM protein secretion complex"/>
    <property type="evidence" value="ECO:0007669"/>
    <property type="project" value="TreeGrafter"/>
</dbReference>
<keyword evidence="5" id="KW-0812">Transmembrane</keyword>
<evidence type="ECO:0000256" key="5">
    <source>
        <dbReference type="ARBA" id="ARBA00022692"/>
    </source>
</evidence>
<dbReference type="Pfam" id="PF17243">
    <property type="entry name" value="POTRA_TamA_1"/>
    <property type="match status" value="1"/>
</dbReference>
<proteinExistence type="inferred from homology"/>
<dbReference type="eggNOG" id="COG0729">
    <property type="taxonomic scope" value="Bacteria"/>
</dbReference>
<evidence type="ECO:0000259" key="13">
    <source>
        <dbReference type="Pfam" id="PF17243"/>
    </source>
</evidence>
<dbReference type="InterPro" id="IPR035243">
    <property type="entry name" value="TamA_POTRA_Dom_1"/>
</dbReference>
<evidence type="ECO:0000256" key="3">
    <source>
        <dbReference type="ARBA" id="ARBA00015419"/>
    </source>
</evidence>
<keyword evidence="6" id="KW-0732">Signal</keyword>
<evidence type="ECO:0000256" key="9">
    <source>
        <dbReference type="ARBA" id="ARBA00033063"/>
    </source>
</evidence>
<name>H8GM81_METAL</name>
<evidence type="ECO:0000259" key="12">
    <source>
        <dbReference type="Pfam" id="PF07244"/>
    </source>
</evidence>
<comment type="subcellular location">
    <subcellularLocation>
        <location evidence="1">Cell outer membrane</location>
    </subcellularLocation>
</comment>
<dbReference type="PANTHER" id="PTHR12815:SF47">
    <property type="entry name" value="TRANSLOCATION AND ASSEMBLY MODULE SUBUNIT TAMA"/>
    <property type="match status" value="1"/>
</dbReference>
<dbReference type="InterPro" id="IPR039910">
    <property type="entry name" value="D15-like"/>
</dbReference>
<accession>H8GM81</accession>
<gene>
    <name evidence="14" type="ORF">Metal_1667</name>
</gene>
<evidence type="ECO:0000256" key="4">
    <source>
        <dbReference type="ARBA" id="ARBA00022452"/>
    </source>
</evidence>
<keyword evidence="7" id="KW-0472">Membrane</keyword>
<evidence type="ECO:0000256" key="8">
    <source>
        <dbReference type="ARBA" id="ARBA00023237"/>
    </source>
</evidence>
<dbReference type="STRING" id="686340.Metal_1667"/>
<dbReference type="GO" id="GO:0009306">
    <property type="term" value="P:protein secretion"/>
    <property type="evidence" value="ECO:0007669"/>
    <property type="project" value="TreeGrafter"/>
</dbReference>
<dbReference type="EMBL" id="CM001475">
    <property type="protein sequence ID" value="EIC29442.1"/>
    <property type="molecule type" value="Genomic_DNA"/>
</dbReference>
<dbReference type="InterPro" id="IPR010827">
    <property type="entry name" value="BamA/TamA_POTRA"/>
</dbReference>
<feature type="domain" description="Bacterial surface antigen (D15)" evidence="11">
    <location>
        <begin position="304"/>
        <end position="579"/>
    </location>
</feature>
<sequence length="582" mass="64991">MRLSRLARNPSPLRQAVGVAALSLLFTDIPAETAIRGIEGEAAKNVELSLSLAREQCDASRWMIERLFDKADAEIDEAARAFGYYHAAVKKSLSFDDACWHAKFDISPGPRTIVNEIRITLRGEAESDPAFRELRDKLAAEKNQPLRHDRYEKMKNEIKSLATATGYLNGSFSESRLIVDPATNTATFRLSFDSKNRLRFGDVNVEQDILDPEFVRKFIAFKPGDFYSSDALGKTYDALSRSGYFEQIDIRPSADVEHRQNVPVSVRLTPKKVHHYSLGLGFATDVGPLVTAAYQSRRLNRSGHFLNANLDISQVLSTADIEYNIPLAKPTTDFFSFGAGFKREDTDTFESRSGKLSARLKHAYDNGWKQTLFLDWVYEDFRIGATQEEVVLLIPGGNWLRSVSNDPLRPTEGYRLEFNLTGSYENPLSEVSFAQGSVAAVWRHQLPWGGIFLGRAEQGATLVDNFDKLPPSYRFYAGGMNSIRGYDYKELGPRDRTGAVIGGRYLSVLSAEYEHPILDNWGLAAFIDAGDAYNSEGIDVKVGTGLGVRWYSPIGPIRLDFAVPLNEAESSFQVHFAAGMRL</sequence>
<dbReference type="Proteomes" id="UP000005090">
    <property type="component" value="Chromosome"/>
</dbReference>
<evidence type="ECO:0000313" key="15">
    <source>
        <dbReference type="Proteomes" id="UP000005090"/>
    </source>
</evidence>
<keyword evidence="8" id="KW-0998">Cell outer membrane</keyword>
<dbReference type="Pfam" id="PF07244">
    <property type="entry name" value="POTRA"/>
    <property type="match status" value="1"/>
</dbReference>
<dbReference type="RefSeq" id="WP_005371289.1">
    <property type="nucleotide sequence ID" value="NZ_CM001475.1"/>
</dbReference>
<dbReference type="InterPro" id="IPR000184">
    <property type="entry name" value="Bac_surfAg_D15"/>
</dbReference>
<protein>
    <recommendedName>
        <fullName evidence="3">Translocation and assembly module subunit TamA</fullName>
    </recommendedName>
    <alternativeName>
        <fullName evidence="9">Autotransporter assembly factor TamA</fullName>
    </alternativeName>
</protein>
<dbReference type="HOGENOM" id="CLU_018618_1_0_6"/>
<evidence type="ECO:0000313" key="14">
    <source>
        <dbReference type="EMBL" id="EIC29442.1"/>
    </source>
</evidence>
<evidence type="ECO:0000256" key="1">
    <source>
        <dbReference type="ARBA" id="ARBA00004442"/>
    </source>
</evidence>
<comment type="similarity">
    <text evidence="2">Belongs to the TamA family.</text>
</comment>
<keyword evidence="4" id="KW-1134">Transmembrane beta strand</keyword>
<evidence type="ECO:0000259" key="11">
    <source>
        <dbReference type="Pfam" id="PF01103"/>
    </source>
</evidence>
<reference evidence="14 15" key="1">
    <citation type="journal article" date="2013" name="Genome Announc.">
        <title>Genome Sequence of the Obligate Gammaproteobacterial Methanotroph Methylomicrobium album Strain BG8.</title>
        <authorList>
            <person name="Kits K.D."/>
            <person name="Kalyuzhnaya M.G."/>
            <person name="Klotz M.G."/>
            <person name="Jetten M.S."/>
            <person name="Op den Camp H.J."/>
            <person name="Vuilleumier S."/>
            <person name="Bringel F."/>
            <person name="Dispirito A.A."/>
            <person name="Murrell J.C."/>
            <person name="Bruce D."/>
            <person name="Cheng J.F."/>
            <person name="Copeland A."/>
            <person name="Goodwin L."/>
            <person name="Hauser L."/>
            <person name="Lajus A."/>
            <person name="Land M.L."/>
            <person name="Lapidus A."/>
            <person name="Lucas S."/>
            <person name="Medigue C."/>
            <person name="Pitluck S."/>
            <person name="Woyke T."/>
            <person name="Zeytun A."/>
            <person name="Stein L.Y."/>
        </authorList>
    </citation>
    <scope>NUCLEOTIDE SEQUENCE [LARGE SCALE GENOMIC DNA]</scope>
    <source>
        <strain evidence="14 15">BG8</strain>
    </source>
</reference>
<dbReference type="AlphaFoldDB" id="H8GM81"/>